<evidence type="ECO:0000256" key="2">
    <source>
        <dbReference type="ARBA" id="ARBA00022803"/>
    </source>
</evidence>
<dbReference type="SUPFAM" id="SSF48452">
    <property type="entry name" value="TPR-like"/>
    <property type="match status" value="1"/>
</dbReference>
<keyword evidence="1" id="KW-0677">Repeat</keyword>
<evidence type="ECO:0000313" key="4">
    <source>
        <dbReference type="Proteomes" id="UP000555728"/>
    </source>
</evidence>
<keyword evidence="4" id="KW-1185">Reference proteome</keyword>
<dbReference type="PANTHER" id="PTHR45586">
    <property type="entry name" value="TPR REPEAT-CONTAINING PROTEIN PA4667"/>
    <property type="match status" value="1"/>
</dbReference>
<evidence type="ECO:0000256" key="1">
    <source>
        <dbReference type="ARBA" id="ARBA00022737"/>
    </source>
</evidence>
<dbReference type="Proteomes" id="UP000555728">
    <property type="component" value="Unassembled WGS sequence"/>
</dbReference>
<dbReference type="AlphaFoldDB" id="A0A7W6S1A8"/>
<dbReference type="Gene3D" id="1.25.40.10">
    <property type="entry name" value="Tetratricopeptide repeat domain"/>
    <property type="match status" value="1"/>
</dbReference>
<dbReference type="PANTHER" id="PTHR45586:SF1">
    <property type="entry name" value="LIPOPOLYSACCHARIDE ASSEMBLY PROTEIN B"/>
    <property type="match status" value="1"/>
</dbReference>
<dbReference type="Pfam" id="PF14559">
    <property type="entry name" value="TPR_19"/>
    <property type="match status" value="1"/>
</dbReference>
<gene>
    <name evidence="3" type="ORF">GGD88_002820</name>
</gene>
<proteinExistence type="predicted"/>
<comment type="caution">
    <text evidence="3">The sequence shown here is derived from an EMBL/GenBank/DDBJ whole genome shotgun (WGS) entry which is preliminary data.</text>
</comment>
<dbReference type="InterPro" id="IPR011990">
    <property type="entry name" value="TPR-like_helical_dom_sf"/>
</dbReference>
<dbReference type="RefSeq" id="WP_184436470.1">
    <property type="nucleotide sequence ID" value="NZ_JACIGI010000027.1"/>
</dbReference>
<organism evidence="3 4">
    <name type="scientific">Roseospira goensis</name>
    <dbReference type="NCBI Taxonomy" id="391922"/>
    <lineage>
        <taxon>Bacteria</taxon>
        <taxon>Pseudomonadati</taxon>
        <taxon>Pseudomonadota</taxon>
        <taxon>Alphaproteobacteria</taxon>
        <taxon>Rhodospirillales</taxon>
        <taxon>Rhodospirillaceae</taxon>
        <taxon>Roseospira</taxon>
    </lineage>
</organism>
<evidence type="ECO:0000313" key="3">
    <source>
        <dbReference type="EMBL" id="MBB4287076.1"/>
    </source>
</evidence>
<keyword evidence="2" id="KW-0802">TPR repeat</keyword>
<dbReference type="EMBL" id="JACIGI010000027">
    <property type="protein sequence ID" value="MBB4287076.1"/>
    <property type="molecule type" value="Genomic_DNA"/>
</dbReference>
<name>A0A7W6S1A8_9PROT</name>
<reference evidence="3 4" key="1">
    <citation type="submission" date="2020-08" db="EMBL/GenBank/DDBJ databases">
        <title>Genome sequencing of Purple Non-Sulfur Bacteria from various extreme environments.</title>
        <authorList>
            <person name="Mayer M."/>
        </authorList>
    </citation>
    <scope>NUCLEOTIDE SEQUENCE [LARGE SCALE GENOMIC DNA]</scope>
    <source>
        <strain evidence="3 4">JA135</strain>
    </source>
</reference>
<dbReference type="InterPro" id="IPR051012">
    <property type="entry name" value="CellSynth/LPSAsmb/PSIAsmb"/>
</dbReference>
<protein>
    <submittedName>
        <fullName evidence="3">Flp pilus assembly protein TadD</fullName>
    </submittedName>
</protein>
<sequence>MCEVGATRAARRHSRARAPAAAGVVIVAAALALGGCASRDATAERGAAAPAAAGPQDPVLLDTLERMARTSESRHRYGQAAEQYGRLVKAAPDTESYVLGLARNLRYSGQPQEAVRTLRRAIAEDRLAETLAVRLELARALLAAGAIQDARSQMVTLETEVPNDPRVQALLGILADRDGRHREAQAAYRAAMAGDPEDLRSANNLALSLALTGDLGEAITLQRKTAEHTDATVQMRQNLALLYALAGRMDLAEQVTRSLLPKAQADRVVADLGRLAGRPDAAAIEGAVARP</sequence>
<accession>A0A7W6S1A8</accession>